<sequence>SGDGDVKVWSIKKDSLNLLRVLKGVDDVGILTLTLHDELIFCGTQNGNIKIYDLDTYQHIRSLMAHEDDVLALAIHENYLFSGSADGTIKKWNEKFEILDTSKNQGGIVLSLVVSPQFYDEEPASGHGFRLISGATDRLIK</sequence>
<comment type="caution">
    <text evidence="1">The sequence shown here is derived from an EMBL/GenBank/DDBJ whole genome shotgun (WGS) entry which is preliminary data.</text>
</comment>
<organism evidence="1 2">
    <name type="scientific">Acaulospora colombiana</name>
    <dbReference type="NCBI Taxonomy" id="27376"/>
    <lineage>
        <taxon>Eukaryota</taxon>
        <taxon>Fungi</taxon>
        <taxon>Fungi incertae sedis</taxon>
        <taxon>Mucoromycota</taxon>
        <taxon>Glomeromycotina</taxon>
        <taxon>Glomeromycetes</taxon>
        <taxon>Diversisporales</taxon>
        <taxon>Acaulosporaceae</taxon>
        <taxon>Acaulospora</taxon>
    </lineage>
</organism>
<keyword evidence="2" id="KW-1185">Reference proteome</keyword>
<accession>A0ACA9QPC3</accession>
<name>A0ACA9QPC3_9GLOM</name>
<reference evidence="1" key="1">
    <citation type="submission" date="2021-06" db="EMBL/GenBank/DDBJ databases">
        <authorList>
            <person name="Kallberg Y."/>
            <person name="Tangrot J."/>
            <person name="Rosling A."/>
        </authorList>
    </citation>
    <scope>NUCLEOTIDE SEQUENCE</scope>
    <source>
        <strain evidence="1">CL356</strain>
    </source>
</reference>
<proteinExistence type="predicted"/>
<evidence type="ECO:0000313" key="2">
    <source>
        <dbReference type="Proteomes" id="UP000789525"/>
    </source>
</evidence>
<gene>
    <name evidence="1" type="ORF">ACOLOM_LOCUS13210</name>
</gene>
<dbReference type="EMBL" id="CAJVPT010059015">
    <property type="protein sequence ID" value="CAG8761256.1"/>
    <property type="molecule type" value="Genomic_DNA"/>
</dbReference>
<dbReference type="Proteomes" id="UP000789525">
    <property type="component" value="Unassembled WGS sequence"/>
</dbReference>
<evidence type="ECO:0000313" key="1">
    <source>
        <dbReference type="EMBL" id="CAG8761256.1"/>
    </source>
</evidence>
<feature type="non-terminal residue" evidence="1">
    <location>
        <position position="141"/>
    </location>
</feature>
<feature type="non-terminal residue" evidence="1">
    <location>
        <position position="1"/>
    </location>
</feature>
<protein>
    <submittedName>
        <fullName evidence="1">6453_t:CDS:1</fullName>
    </submittedName>
</protein>